<accession>A0ABV3QS44</accession>
<keyword evidence="2" id="KW-0378">Hydrolase</keyword>
<name>A0ABV3QS44_9GAMM</name>
<dbReference type="Gene3D" id="3.40.50.1820">
    <property type="entry name" value="alpha/beta hydrolase"/>
    <property type="match status" value="1"/>
</dbReference>
<evidence type="ECO:0000313" key="3">
    <source>
        <dbReference type="Proteomes" id="UP001556170"/>
    </source>
</evidence>
<proteinExistence type="predicted"/>
<dbReference type="SUPFAM" id="SSF53474">
    <property type="entry name" value="alpha/beta-Hydrolases"/>
    <property type="match status" value="1"/>
</dbReference>
<dbReference type="Pfam" id="PF12697">
    <property type="entry name" value="Abhydrolase_6"/>
    <property type="match status" value="1"/>
</dbReference>
<dbReference type="Proteomes" id="UP001556170">
    <property type="component" value="Unassembled WGS sequence"/>
</dbReference>
<organism evidence="2 3">
    <name type="scientific">Rhodanobacter geophilus</name>
    <dbReference type="NCBI Taxonomy" id="3162488"/>
    <lineage>
        <taxon>Bacteria</taxon>
        <taxon>Pseudomonadati</taxon>
        <taxon>Pseudomonadota</taxon>
        <taxon>Gammaproteobacteria</taxon>
        <taxon>Lysobacterales</taxon>
        <taxon>Rhodanobacteraceae</taxon>
        <taxon>Rhodanobacter</taxon>
    </lineage>
</organism>
<gene>
    <name evidence="2" type="ORF">ABQJ56_14355</name>
</gene>
<dbReference type="InterPro" id="IPR029058">
    <property type="entry name" value="AB_hydrolase_fold"/>
</dbReference>
<protein>
    <submittedName>
        <fullName evidence="2">Alpha/beta hydrolase</fullName>
    </submittedName>
</protein>
<evidence type="ECO:0000259" key="1">
    <source>
        <dbReference type="Pfam" id="PF12697"/>
    </source>
</evidence>
<sequence length="276" mass="30271">MMAERAFRFGRARHLVGIAGLPPVAHGAVGVIMLNTGLMHRVGPFRLHVDLTRRLNALGYPTLRFDLSTMGDSGASAEADSREQQIRADVADAMALLGSQAGCTRFVLIGLCRGAQSAHIAACTEPGVAGAIFLDGYIYRTAGFKLRHYLPRLLSPARWRGFFARKLRQVVAPEETSFGSVYPPRGQVRGELAAMLARGLKLYFVYSGGIGEQLNHARQFRECYGHGVAGHPALRMDLLDGTDHTYTLVCDRERLFDHVEGWLRQQFPPPKTAPAG</sequence>
<feature type="domain" description="AB hydrolase-1" evidence="1">
    <location>
        <begin position="45"/>
        <end position="213"/>
    </location>
</feature>
<keyword evidence="3" id="KW-1185">Reference proteome</keyword>
<dbReference type="GO" id="GO:0016787">
    <property type="term" value="F:hydrolase activity"/>
    <property type="evidence" value="ECO:0007669"/>
    <property type="project" value="UniProtKB-KW"/>
</dbReference>
<evidence type="ECO:0000313" key="2">
    <source>
        <dbReference type="EMBL" id="MEW9625407.1"/>
    </source>
</evidence>
<dbReference type="EMBL" id="JBFOHL010000013">
    <property type="protein sequence ID" value="MEW9625407.1"/>
    <property type="molecule type" value="Genomic_DNA"/>
</dbReference>
<dbReference type="InterPro" id="IPR000073">
    <property type="entry name" value="AB_hydrolase_1"/>
</dbReference>
<dbReference type="RefSeq" id="WP_367845698.1">
    <property type="nucleotide sequence ID" value="NZ_JBFOHL010000013.1"/>
</dbReference>
<comment type="caution">
    <text evidence="2">The sequence shown here is derived from an EMBL/GenBank/DDBJ whole genome shotgun (WGS) entry which is preliminary data.</text>
</comment>
<reference evidence="2 3" key="1">
    <citation type="submission" date="2024-06" db="EMBL/GenBank/DDBJ databases">
        <authorList>
            <person name="Woo H."/>
        </authorList>
    </citation>
    <scope>NUCLEOTIDE SEQUENCE [LARGE SCALE GENOMIC DNA]</scope>
    <source>
        <strain evidence="2 3">S2-g</strain>
    </source>
</reference>